<keyword evidence="2" id="KW-1185">Reference proteome</keyword>
<evidence type="ECO:0008006" key="3">
    <source>
        <dbReference type="Google" id="ProtNLM"/>
    </source>
</evidence>
<name>A0A444U601_ACIRT</name>
<proteinExistence type="predicted"/>
<dbReference type="EMBL" id="SCEB01215242">
    <property type="protein sequence ID" value="RXM30578.1"/>
    <property type="molecule type" value="Genomic_DNA"/>
</dbReference>
<reference evidence="1 2" key="1">
    <citation type="submission" date="2019-01" db="EMBL/GenBank/DDBJ databases">
        <title>Draft Genome and Complete Hox-Cluster Characterization of the Sterlet Sturgeon (Acipenser ruthenus).</title>
        <authorList>
            <person name="Wei Q."/>
        </authorList>
    </citation>
    <scope>NUCLEOTIDE SEQUENCE [LARGE SCALE GENOMIC DNA]</scope>
    <source>
        <strain evidence="1">WHYD16114868_AA</strain>
        <tissue evidence="1">Blood</tissue>
    </source>
</reference>
<protein>
    <recommendedName>
        <fullName evidence="3">Reverse transcriptase domain-containing protein</fullName>
    </recommendedName>
</protein>
<evidence type="ECO:0000313" key="1">
    <source>
        <dbReference type="EMBL" id="RXM30578.1"/>
    </source>
</evidence>
<organism evidence="1 2">
    <name type="scientific">Acipenser ruthenus</name>
    <name type="common">Sterlet sturgeon</name>
    <dbReference type="NCBI Taxonomy" id="7906"/>
    <lineage>
        <taxon>Eukaryota</taxon>
        <taxon>Metazoa</taxon>
        <taxon>Chordata</taxon>
        <taxon>Craniata</taxon>
        <taxon>Vertebrata</taxon>
        <taxon>Euteleostomi</taxon>
        <taxon>Actinopterygii</taxon>
        <taxon>Chondrostei</taxon>
        <taxon>Acipenseriformes</taxon>
        <taxon>Acipenseridae</taxon>
        <taxon>Acipenser</taxon>
    </lineage>
</organism>
<comment type="caution">
    <text evidence="1">The sequence shown here is derived from an EMBL/GenBank/DDBJ whole genome shotgun (WGS) entry which is preliminary data.</text>
</comment>
<evidence type="ECO:0000313" key="2">
    <source>
        <dbReference type="Proteomes" id="UP000289886"/>
    </source>
</evidence>
<gene>
    <name evidence="1" type="ORF">EOD39_7753</name>
</gene>
<dbReference type="AlphaFoldDB" id="A0A444U601"/>
<sequence>MVLKMAKGQREAAPDFYKRPAANYQDCREKSYSSKKSTEHILGQSALLSGTVQLSSKDGLSSSNISSARLTCKVLVLQVVPISKLESTTISANVCRIVNSDTDITLFDRPLRIAVGSGVKQGDPISPKLFTACLEHVFRQLNWDNTGIYQNGRDWIKNVHSRIFYQAVLQFKLQRHFYTFLQKLLIALESIPLASLNYCSNTDKPDVHHLLTNPPDQRTISMDPIENLFWVQISPLDI</sequence>
<dbReference type="Proteomes" id="UP000289886">
    <property type="component" value="Unassembled WGS sequence"/>
</dbReference>
<accession>A0A444U601</accession>